<dbReference type="SUPFAM" id="SSF48508">
    <property type="entry name" value="Nuclear receptor ligand-binding domain"/>
    <property type="match status" value="1"/>
</dbReference>
<evidence type="ECO:0000259" key="5">
    <source>
        <dbReference type="PROSITE" id="PS51843"/>
    </source>
</evidence>
<keyword evidence="7" id="KW-1185">Reference proteome</keyword>
<feature type="compositionally biased region" description="Polar residues" evidence="4">
    <location>
        <begin position="181"/>
        <end position="190"/>
    </location>
</feature>
<evidence type="ECO:0000256" key="2">
    <source>
        <dbReference type="ARBA" id="ARBA00023163"/>
    </source>
</evidence>
<dbReference type="Proteomes" id="UP000595437">
    <property type="component" value="Chromosome 12"/>
</dbReference>
<keyword evidence="3 6" id="KW-0675">Receptor</keyword>
<evidence type="ECO:0000256" key="3">
    <source>
        <dbReference type="ARBA" id="ARBA00023170"/>
    </source>
</evidence>
<dbReference type="InterPro" id="IPR000536">
    <property type="entry name" value="Nucl_hrmn_rcpt_lig-bd"/>
</dbReference>
<dbReference type="InterPro" id="IPR035500">
    <property type="entry name" value="NHR-like_dom_sf"/>
</dbReference>
<dbReference type="PROSITE" id="PS51843">
    <property type="entry name" value="NR_LBD"/>
    <property type="match status" value="1"/>
</dbReference>
<gene>
    <name evidence="6" type="ORF">FKW44_017850</name>
</gene>
<name>A0A7T8JX01_CALRO</name>
<dbReference type="Gene3D" id="1.10.565.10">
    <property type="entry name" value="Retinoid X Receptor"/>
    <property type="match status" value="1"/>
</dbReference>
<feature type="region of interest" description="Disordered" evidence="4">
    <location>
        <begin position="1"/>
        <end position="87"/>
    </location>
</feature>
<dbReference type="OrthoDB" id="6247587at2759"/>
<feature type="compositionally biased region" description="Basic residues" evidence="4">
    <location>
        <begin position="161"/>
        <end position="173"/>
    </location>
</feature>
<proteinExistence type="predicted"/>
<evidence type="ECO:0000256" key="4">
    <source>
        <dbReference type="SAM" id="MobiDB-lite"/>
    </source>
</evidence>
<feature type="non-terminal residue" evidence="6">
    <location>
        <position position="1"/>
    </location>
</feature>
<evidence type="ECO:0000256" key="1">
    <source>
        <dbReference type="ARBA" id="ARBA00023015"/>
    </source>
</evidence>
<dbReference type="EMBL" id="CP045901">
    <property type="protein sequence ID" value="QQP37554.1"/>
    <property type="molecule type" value="Genomic_DNA"/>
</dbReference>
<reference evidence="7" key="1">
    <citation type="submission" date="2021-01" db="EMBL/GenBank/DDBJ databases">
        <title>Caligus Genome Assembly.</title>
        <authorList>
            <person name="Gallardo-Escarate C."/>
        </authorList>
    </citation>
    <scope>NUCLEOTIDE SEQUENCE [LARGE SCALE GENOMIC DNA]</scope>
</reference>
<sequence>MCSSNVRGLAMLTREEWDSDSSESSVDQALHFKGKTEPEDENEVMYMSRKSNSFHEGSLDGELYSPSEQAKPASESGPSSYARSAAKSATMWPTTTYTTGPSPATPQCKLLLLPRQKVQHYQKHPEALSVLPVSKVQECGDEELLEDKKIKAQLKRLKAQSLQRHRVKKHRRGDKKEDEAANNSMPFSESKTNEHHHHHTTTALPSSQVDGYVKPLKHIIHPYAYPKVHETQQQQPLHPFFHHNTNEKPTNPQEIYSRSLNKAFLSQTSYFSGMQSSYKALEATAKFPLSEPYSLDSIHIHHNTADISSSADNLELLKCNKNTENSNLQDLLLKFSYPMDLSSHNTFLSHFSRKSLPLSDLREIGFSEFESNVVCNIMIVEDEASKMIPFRPEAMAAMIKGSSQRTPLSSEICLEGYIVCMRRIIQLAFKLDFFASFSIEDQKALLLANTDMIVNIRTARFLQPGLNLENQIAVISGESSSELSHSQAIEFYQIFNSPWAYTYEHEKLYHELLKKLFDLQMDEISTVLISMMSLFSTTNVILKEKTRAIQAQEFFTDLLKKYITSNPG</sequence>
<dbReference type="AlphaFoldDB" id="A0A7T8JX01"/>
<protein>
    <submittedName>
        <fullName evidence="6">Nuclear receptor</fullName>
    </submittedName>
</protein>
<keyword evidence="1" id="KW-0805">Transcription regulation</keyword>
<accession>A0A7T8JX01</accession>
<keyword evidence="2" id="KW-0804">Transcription</keyword>
<organism evidence="6 7">
    <name type="scientific">Caligus rogercresseyi</name>
    <name type="common">Sea louse</name>
    <dbReference type="NCBI Taxonomy" id="217165"/>
    <lineage>
        <taxon>Eukaryota</taxon>
        <taxon>Metazoa</taxon>
        <taxon>Ecdysozoa</taxon>
        <taxon>Arthropoda</taxon>
        <taxon>Crustacea</taxon>
        <taxon>Multicrustacea</taxon>
        <taxon>Hexanauplia</taxon>
        <taxon>Copepoda</taxon>
        <taxon>Siphonostomatoida</taxon>
        <taxon>Caligidae</taxon>
        <taxon>Caligus</taxon>
    </lineage>
</organism>
<feature type="domain" description="NR LBD" evidence="5">
    <location>
        <begin position="369"/>
        <end position="568"/>
    </location>
</feature>
<evidence type="ECO:0000313" key="7">
    <source>
        <dbReference type="Proteomes" id="UP000595437"/>
    </source>
</evidence>
<evidence type="ECO:0000313" key="6">
    <source>
        <dbReference type="EMBL" id="QQP37554.1"/>
    </source>
</evidence>
<feature type="region of interest" description="Disordered" evidence="4">
    <location>
        <begin position="161"/>
        <end position="208"/>
    </location>
</feature>